<organism evidence="1 2">
    <name type="scientific">Hyalomma asiaticum</name>
    <name type="common">Tick</name>
    <dbReference type="NCBI Taxonomy" id="266040"/>
    <lineage>
        <taxon>Eukaryota</taxon>
        <taxon>Metazoa</taxon>
        <taxon>Ecdysozoa</taxon>
        <taxon>Arthropoda</taxon>
        <taxon>Chelicerata</taxon>
        <taxon>Arachnida</taxon>
        <taxon>Acari</taxon>
        <taxon>Parasitiformes</taxon>
        <taxon>Ixodida</taxon>
        <taxon>Ixodoidea</taxon>
        <taxon>Ixodidae</taxon>
        <taxon>Hyalomminae</taxon>
        <taxon>Hyalomma</taxon>
    </lineage>
</organism>
<keyword evidence="2" id="KW-1185">Reference proteome</keyword>
<evidence type="ECO:0000313" key="2">
    <source>
        <dbReference type="Proteomes" id="UP000821845"/>
    </source>
</evidence>
<proteinExistence type="predicted"/>
<reference evidence="1" key="1">
    <citation type="submission" date="2020-05" db="EMBL/GenBank/DDBJ databases">
        <title>Large-scale comparative analyses of tick genomes elucidate their genetic diversity and vector capacities.</title>
        <authorList>
            <person name="Jia N."/>
            <person name="Wang J."/>
            <person name="Shi W."/>
            <person name="Du L."/>
            <person name="Sun Y."/>
            <person name="Zhan W."/>
            <person name="Jiang J."/>
            <person name="Wang Q."/>
            <person name="Zhang B."/>
            <person name="Ji P."/>
            <person name="Sakyi L.B."/>
            <person name="Cui X."/>
            <person name="Yuan T."/>
            <person name="Jiang B."/>
            <person name="Yang W."/>
            <person name="Lam T.T.-Y."/>
            <person name="Chang Q."/>
            <person name="Ding S."/>
            <person name="Wang X."/>
            <person name="Zhu J."/>
            <person name="Ruan X."/>
            <person name="Zhao L."/>
            <person name="Wei J."/>
            <person name="Que T."/>
            <person name="Du C."/>
            <person name="Cheng J."/>
            <person name="Dai P."/>
            <person name="Han X."/>
            <person name="Huang E."/>
            <person name="Gao Y."/>
            <person name="Liu J."/>
            <person name="Shao H."/>
            <person name="Ye R."/>
            <person name="Li L."/>
            <person name="Wei W."/>
            <person name="Wang X."/>
            <person name="Wang C."/>
            <person name="Yang T."/>
            <person name="Huo Q."/>
            <person name="Li W."/>
            <person name="Guo W."/>
            <person name="Chen H."/>
            <person name="Zhou L."/>
            <person name="Ni X."/>
            <person name="Tian J."/>
            <person name="Zhou Y."/>
            <person name="Sheng Y."/>
            <person name="Liu T."/>
            <person name="Pan Y."/>
            <person name="Xia L."/>
            <person name="Li J."/>
            <person name="Zhao F."/>
            <person name="Cao W."/>
        </authorList>
    </citation>
    <scope>NUCLEOTIDE SEQUENCE</scope>
    <source>
        <strain evidence="1">Hyas-2018</strain>
    </source>
</reference>
<evidence type="ECO:0000313" key="1">
    <source>
        <dbReference type="EMBL" id="KAH6940119.1"/>
    </source>
</evidence>
<comment type="caution">
    <text evidence="1">The sequence shown here is derived from an EMBL/GenBank/DDBJ whole genome shotgun (WGS) entry which is preliminary data.</text>
</comment>
<name>A0ACB7T5C6_HYAAI</name>
<dbReference type="Proteomes" id="UP000821845">
    <property type="component" value="Chromosome 2"/>
</dbReference>
<gene>
    <name evidence="1" type="ORF">HPB50_024999</name>
</gene>
<sequence length="150" mass="16139">MIVITGTVAQEHCIWAQRVTLSVGRRERGPARSVGRRSDTKEKRKQFDGFAPFRPADRPEEQMVAFGVPVQTPTARCQVEAMTTIHCRLGDTHPASAGSGHGAQTAGRRKRRAGGTSAPASRAHRASRPGRPGRGAEAESGKGSKEMRQA</sequence>
<protein>
    <submittedName>
        <fullName evidence="1">Uncharacterized protein</fullName>
    </submittedName>
</protein>
<dbReference type="EMBL" id="CM023482">
    <property type="protein sequence ID" value="KAH6940119.1"/>
    <property type="molecule type" value="Genomic_DNA"/>
</dbReference>
<accession>A0ACB7T5C6</accession>